<dbReference type="OrthoDB" id="531205at2"/>
<dbReference type="RefSeq" id="WP_097153750.1">
    <property type="nucleotide sequence ID" value="NZ_OBEL01000002.1"/>
</dbReference>
<reference evidence="1 2" key="1">
    <citation type="submission" date="2017-09" db="EMBL/GenBank/DDBJ databases">
        <authorList>
            <person name="Ehlers B."/>
            <person name="Leendertz F.H."/>
        </authorList>
    </citation>
    <scope>NUCLEOTIDE SEQUENCE [LARGE SCALE GENOMIC DNA]</scope>
    <source>
        <strain evidence="1 2">DSM 18289</strain>
    </source>
</reference>
<name>A0A285PD79_9HYPH</name>
<dbReference type="Gene3D" id="3.40.50.300">
    <property type="entry name" value="P-loop containing nucleotide triphosphate hydrolases"/>
    <property type="match status" value="1"/>
</dbReference>
<organism evidence="1 2">
    <name type="scientific">Cohaesibacter gelatinilyticus</name>
    <dbReference type="NCBI Taxonomy" id="372072"/>
    <lineage>
        <taxon>Bacteria</taxon>
        <taxon>Pseudomonadati</taxon>
        <taxon>Pseudomonadota</taxon>
        <taxon>Alphaproteobacteria</taxon>
        <taxon>Hyphomicrobiales</taxon>
        <taxon>Cohaesibacteraceae</taxon>
    </lineage>
</organism>
<protein>
    <submittedName>
        <fullName evidence="1">Predicted kinase</fullName>
    </submittedName>
</protein>
<dbReference type="SUPFAM" id="SSF52540">
    <property type="entry name" value="P-loop containing nucleoside triphosphate hydrolases"/>
    <property type="match status" value="1"/>
</dbReference>
<dbReference type="AlphaFoldDB" id="A0A285PD79"/>
<accession>A0A285PD79</accession>
<sequence>MSPTSPTLHLLCGKIASGKSTLAALLGSQPGTITIAEDEWLAILYADEMTSISDYVRNASRLQSIIGPHVASLLNAGLSVVLDFHANTTERRSWMRDLIQTTGAAHQLHYLDVPDEVCKTRLRSRNADGAHPFAPTEEQFDQLSRHFVPPHPGEGFTIIRHGH</sequence>
<dbReference type="GO" id="GO:0016301">
    <property type="term" value="F:kinase activity"/>
    <property type="evidence" value="ECO:0007669"/>
    <property type="project" value="UniProtKB-KW"/>
</dbReference>
<dbReference type="Pfam" id="PF13671">
    <property type="entry name" value="AAA_33"/>
    <property type="match status" value="1"/>
</dbReference>
<dbReference type="Proteomes" id="UP000219439">
    <property type="component" value="Unassembled WGS sequence"/>
</dbReference>
<keyword evidence="1" id="KW-0808">Transferase</keyword>
<dbReference type="EMBL" id="OBEL01000002">
    <property type="protein sequence ID" value="SNZ19398.1"/>
    <property type="molecule type" value="Genomic_DNA"/>
</dbReference>
<proteinExistence type="predicted"/>
<gene>
    <name evidence="1" type="ORF">SAMN06265368_2483</name>
</gene>
<keyword evidence="2" id="KW-1185">Reference proteome</keyword>
<evidence type="ECO:0000313" key="2">
    <source>
        <dbReference type="Proteomes" id="UP000219439"/>
    </source>
</evidence>
<dbReference type="InterPro" id="IPR027417">
    <property type="entry name" value="P-loop_NTPase"/>
</dbReference>
<keyword evidence="1" id="KW-0418">Kinase</keyword>
<evidence type="ECO:0000313" key="1">
    <source>
        <dbReference type="EMBL" id="SNZ19398.1"/>
    </source>
</evidence>